<comment type="subcellular location">
    <subcellularLocation>
        <location evidence="2">Nucleus</location>
    </subcellularLocation>
</comment>
<dbReference type="PANTHER" id="PTHR22930">
    <property type="match status" value="1"/>
</dbReference>
<keyword evidence="6" id="KW-0378">Hydrolase</keyword>
<evidence type="ECO:0000256" key="2">
    <source>
        <dbReference type="ARBA" id="ARBA00004123"/>
    </source>
</evidence>
<reference evidence="9 10" key="1">
    <citation type="journal article" date="2022" name="Nat. Ecol. Evol.">
        <title>A masculinizing supergene underlies an exaggerated male reproductive morph in a spider.</title>
        <authorList>
            <person name="Hendrickx F."/>
            <person name="De Corte Z."/>
            <person name="Sonet G."/>
            <person name="Van Belleghem S.M."/>
            <person name="Kostlbacher S."/>
            <person name="Vangestel C."/>
        </authorList>
    </citation>
    <scope>NUCLEOTIDE SEQUENCE [LARGE SCALE GENOMIC DNA]</scope>
    <source>
        <strain evidence="9">W744_W776</strain>
    </source>
</reference>
<dbReference type="GO" id="GO:0005634">
    <property type="term" value="C:nucleus"/>
    <property type="evidence" value="ECO:0007669"/>
    <property type="project" value="UniProtKB-SubCell"/>
</dbReference>
<comment type="similarity">
    <text evidence="3">Belongs to the HARBI1 family.</text>
</comment>
<dbReference type="PANTHER" id="PTHR22930:SF269">
    <property type="entry name" value="NUCLEASE HARBI1-LIKE PROTEIN"/>
    <property type="match status" value="1"/>
</dbReference>
<gene>
    <name evidence="9" type="ORF">JTE90_010151</name>
</gene>
<dbReference type="Proteomes" id="UP000827092">
    <property type="component" value="Unassembled WGS sequence"/>
</dbReference>
<keyword evidence="10" id="KW-1185">Reference proteome</keyword>
<dbReference type="GO" id="GO:0046872">
    <property type="term" value="F:metal ion binding"/>
    <property type="evidence" value="ECO:0007669"/>
    <property type="project" value="UniProtKB-KW"/>
</dbReference>
<dbReference type="GO" id="GO:0004518">
    <property type="term" value="F:nuclease activity"/>
    <property type="evidence" value="ECO:0007669"/>
    <property type="project" value="UniProtKB-KW"/>
</dbReference>
<evidence type="ECO:0000256" key="4">
    <source>
        <dbReference type="ARBA" id="ARBA00022722"/>
    </source>
</evidence>
<protein>
    <recommendedName>
        <fullName evidence="8">DDE Tnp4 domain-containing protein</fullName>
    </recommendedName>
</protein>
<evidence type="ECO:0000256" key="7">
    <source>
        <dbReference type="ARBA" id="ARBA00023242"/>
    </source>
</evidence>
<comment type="cofactor">
    <cofactor evidence="1">
        <name>a divalent metal cation</name>
        <dbReference type="ChEBI" id="CHEBI:60240"/>
    </cofactor>
</comment>
<evidence type="ECO:0000256" key="5">
    <source>
        <dbReference type="ARBA" id="ARBA00022723"/>
    </source>
</evidence>
<evidence type="ECO:0000256" key="3">
    <source>
        <dbReference type="ARBA" id="ARBA00006958"/>
    </source>
</evidence>
<comment type="caution">
    <text evidence="9">The sequence shown here is derived from an EMBL/GenBank/DDBJ whole genome shotgun (WGS) entry which is preliminary data.</text>
</comment>
<evidence type="ECO:0000259" key="8">
    <source>
        <dbReference type="Pfam" id="PF13359"/>
    </source>
</evidence>
<evidence type="ECO:0000313" key="9">
    <source>
        <dbReference type="EMBL" id="KAG8175676.1"/>
    </source>
</evidence>
<evidence type="ECO:0000256" key="1">
    <source>
        <dbReference type="ARBA" id="ARBA00001968"/>
    </source>
</evidence>
<keyword evidence="5" id="KW-0479">Metal-binding</keyword>
<dbReference type="AlphaFoldDB" id="A0AAV6TVK0"/>
<dbReference type="EMBL" id="JAFNEN010000964">
    <property type="protein sequence ID" value="KAG8175676.1"/>
    <property type="molecule type" value="Genomic_DNA"/>
</dbReference>
<accession>A0AAV6TVK0</accession>
<dbReference type="GO" id="GO:0016787">
    <property type="term" value="F:hydrolase activity"/>
    <property type="evidence" value="ECO:0007669"/>
    <property type="project" value="UniProtKB-KW"/>
</dbReference>
<sequence length="701" mass="78914">MNIKKWFDIHDVGNRTLGVHSKNPNKEHFLSFTDERLGWLETEFPSYLEEIKRESEQSNKDFLTTETYKALRLTTSTVACIRYLLKRGFHYVLTRKLSSDPIESLFSAVRQMNGGNDASDAKAATISIGKILRTGLLLPHKSSNVQVGNLSSNCMLVKRNKESGATVTTISDEGMDILKKLDTFNGYVPASMCMASLAYVAGYLIRVLEREIPCIDCLRELSVASCSSPLLRYLASGCSLTDLFFTYRIGVSTASIIVQTTTERIWQCLAKLHFPEATQENWLNIAANFKRSANFPLCLGAIDGKHVRIQNFPNEGSMNFNYKKYHSVVLLAVADSDYKFSFVDVGGYGKDCDSNILKQTELWDLLTRKQLNIPNPAPLPPHNLKVPYVFVADEAFPMQENAMRPFGGHNLTVKQRIFNYRLSRARRFVECAFGILTNKWRIFHKPLIMSRRKAMAVIKCCTLLHNIVREMDGYRPDDLVTCTLDAVTSSTTTMMKTPRGIRTVFANYFVTHGNADVERGFSTNKLFVTNARARLSEATIIAIRHVKDAVKRYGGVCAVPISGKLLNSVAKSHSVYAAALDAEKKLEEESKKRAHDDEKFENEAKKLKTETEEIIKATNKKIKNIQDDITAAQSCLNERNERLQSAIKKKSFHDMKIASAMIDAASKQLKQNSELLNAEQVKSTKLQSNLNAKLFNLSSKK</sequence>
<keyword evidence="7" id="KW-0539">Nucleus</keyword>
<dbReference type="InterPro" id="IPR045249">
    <property type="entry name" value="HARBI1-like"/>
</dbReference>
<evidence type="ECO:0000256" key="6">
    <source>
        <dbReference type="ARBA" id="ARBA00022801"/>
    </source>
</evidence>
<feature type="domain" description="DDE Tnp4" evidence="8">
    <location>
        <begin position="302"/>
        <end position="466"/>
    </location>
</feature>
<keyword evidence="4" id="KW-0540">Nuclease</keyword>
<proteinExistence type="inferred from homology"/>
<evidence type="ECO:0000313" key="10">
    <source>
        <dbReference type="Proteomes" id="UP000827092"/>
    </source>
</evidence>
<organism evidence="9 10">
    <name type="scientific">Oedothorax gibbosus</name>
    <dbReference type="NCBI Taxonomy" id="931172"/>
    <lineage>
        <taxon>Eukaryota</taxon>
        <taxon>Metazoa</taxon>
        <taxon>Ecdysozoa</taxon>
        <taxon>Arthropoda</taxon>
        <taxon>Chelicerata</taxon>
        <taxon>Arachnida</taxon>
        <taxon>Araneae</taxon>
        <taxon>Araneomorphae</taxon>
        <taxon>Entelegynae</taxon>
        <taxon>Araneoidea</taxon>
        <taxon>Linyphiidae</taxon>
        <taxon>Erigoninae</taxon>
        <taxon>Oedothorax</taxon>
    </lineage>
</organism>
<dbReference type="InterPro" id="IPR027806">
    <property type="entry name" value="HARBI1_dom"/>
</dbReference>
<name>A0AAV6TVK0_9ARAC</name>
<dbReference type="Pfam" id="PF13359">
    <property type="entry name" value="DDE_Tnp_4"/>
    <property type="match status" value="1"/>
</dbReference>